<proteinExistence type="predicted"/>
<dbReference type="GO" id="GO:0016829">
    <property type="term" value="F:lyase activity"/>
    <property type="evidence" value="ECO:0007669"/>
    <property type="project" value="UniProtKB-KW"/>
</dbReference>
<keyword evidence="1" id="KW-0042">Antenna complex</keyword>
<dbReference type="RefSeq" id="WP_006098994.1">
    <property type="nucleotide sequence ID" value="NZ_DS989843.1"/>
</dbReference>
<sequence>MQDTRINKLIEKCASGEPKEQAFALQELVKMKADSAVPVILELLHSSDEGIRFCAAEALGDLGENEIESVGCALINLLVDPKELVRSGATDSLGILAYKPARDSIESLLLNDSAPLVRASAAETLGDLGDPDALDTLKSAMQDPDEAVRSYAANSLGLVGKPDLLPQLQTYIESEDSLEVKAELLAAKYRLGDTEAMKSLLTFLENADEDLATVMLNILGDLIDRKIPLTITSDASEICQVLNLLEKRFPLLAHHSQSIIAKLAVLKSQSNQV</sequence>
<accession>B4VKD8</accession>
<dbReference type="OrthoDB" id="452432at2"/>
<gene>
    <name evidence="3" type="ORF">MC7420_3057</name>
</gene>
<evidence type="ECO:0000256" key="1">
    <source>
        <dbReference type="ARBA" id="ARBA00022549"/>
    </source>
</evidence>
<reference evidence="3 4" key="1">
    <citation type="submission" date="2008-07" db="EMBL/GenBank/DDBJ databases">
        <authorList>
            <person name="Tandeau de Marsac N."/>
            <person name="Ferriera S."/>
            <person name="Johnson J."/>
            <person name="Kravitz S."/>
            <person name="Beeson K."/>
            <person name="Sutton G."/>
            <person name="Rogers Y.-H."/>
            <person name="Friedman R."/>
            <person name="Frazier M."/>
            <person name="Venter J.C."/>
        </authorList>
    </citation>
    <scope>NUCLEOTIDE SEQUENCE [LARGE SCALE GENOMIC DNA]</scope>
    <source>
        <strain evidence="3 4">PCC 7420</strain>
    </source>
</reference>
<dbReference type="InterPro" id="IPR004155">
    <property type="entry name" value="PBS_lyase_HEAT"/>
</dbReference>
<dbReference type="PANTHER" id="PTHR12697:SF5">
    <property type="entry name" value="DEOXYHYPUSINE HYDROXYLASE"/>
    <property type="match status" value="1"/>
</dbReference>
<dbReference type="InterPro" id="IPR011989">
    <property type="entry name" value="ARM-like"/>
</dbReference>
<keyword evidence="3" id="KW-0456">Lyase</keyword>
<dbReference type="Pfam" id="PF13646">
    <property type="entry name" value="HEAT_2"/>
    <property type="match status" value="2"/>
</dbReference>
<dbReference type="Gene3D" id="1.25.10.10">
    <property type="entry name" value="Leucine-rich Repeat Variant"/>
    <property type="match status" value="2"/>
</dbReference>
<dbReference type="PANTHER" id="PTHR12697">
    <property type="entry name" value="PBS LYASE HEAT-LIKE PROTEIN"/>
    <property type="match status" value="1"/>
</dbReference>
<dbReference type="HOGENOM" id="CLU_1018499_0_0_3"/>
<dbReference type="GO" id="GO:0016491">
    <property type="term" value="F:oxidoreductase activity"/>
    <property type="evidence" value="ECO:0007669"/>
    <property type="project" value="TreeGrafter"/>
</dbReference>
<evidence type="ECO:0000313" key="4">
    <source>
        <dbReference type="Proteomes" id="UP000003835"/>
    </source>
</evidence>
<dbReference type="STRING" id="118168.MC7420_3057"/>
<name>B4VKD8_9CYAN</name>
<keyword evidence="4" id="KW-1185">Reference proteome</keyword>
<evidence type="ECO:0000313" key="3">
    <source>
        <dbReference type="EMBL" id="EDX77733.1"/>
    </source>
</evidence>
<dbReference type="GO" id="GO:0030089">
    <property type="term" value="C:phycobilisome"/>
    <property type="evidence" value="ECO:0007669"/>
    <property type="project" value="UniProtKB-KW"/>
</dbReference>
<dbReference type="SUPFAM" id="SSF48371">
    <property type="entry name" value="ARM repeat"/>
    <property type="match status" value="1"/>
</dbReference>
<evidence type="ECO:0000256" key="2">
    <source>
        <dbReference type="ARBA" id="ARBA00022738"/>
    </source>
</evidence>
<organism evidence="3 4">
    <name type="scientific">Coleofasciculus chthonoplastes PCC 7420</name>
    <dbReference type="NCBI Taxonomy" id="118168"/>
    <lineage>
        <taxon>Bacteria</taxon>
        <taxon>Bacillati</taxon>
        <taxon>Cyanobacteriota</taxon>
        <taxon>Cyanophyceae</taxon>
        <taxon>Coleofasciculales</taxon>
        <taxon>Coleofasciculaceae</taxon>
        <taxon>Coleofasciculus</taxon>
    </lineage>
</organism>
<dbReference type="EMBL" id="DS989843">
    <property type="protein sequence ID" value="EDX77733.1"/>
    <property type="molecule type" value="Genomic_DNA"/>
</dbReference>
<keyword evidence="2" id="KW-0605">Phycobilisome</keyword>
<protein>
    <submittedName>
        <fullName evidence="3">PBS lyase HEAT-like repeat domain protein</fullName>
    </submittedName>
</protein>
<dbReference type="AlphaFoldDB" id="B4VKD8"/>
<dbReference type="eggNOG" id="COG1413">
    <property type="taxonomic scope" value="Bacteria"/>
</dbReference>
<dbReference type="SMART" id="SM00567">
    <property type="entry name" value="EZ_HEAT"/>
    <property type="match status" value="6"/>
</dbReference>
<dbReference type="InterPro" id="IPR016024">
    <property type="entry name" value="ARM-type_fold"/>
</dbReference>
<dbReference type="Proteomes" id="UP000003835">
    <property type="component" value="Unassembled WGS sequence"/>
</dbReference>